<feature type="transmembrane region" description="Helical" evidence="6">
    <location>
        <begin position="178"/>
        <end position="199"/>
    </location>
</feature>
<gene>
    <name evidence="7" type="ORF">EJP77_16420</name>
</gene>
<dbReference type="InterPro" id="IPR001123">
    <property type="entry name" value="LeuE-type"/>
</dbReference>
<organism evidence="7 8">
    <name type="scientific">Paenibacillus zeisoli</name>
    <dbReference type="NCBI Taxonomy" id="2496267"/>
    <lineage>
        <taxon>Bacteria</taxon>
        <taxon>Bacillati</taxon>
        <taxon>Bacillota</taxon>
        <taxon>Bacilli</taxon>
        <taxon>Bacillales</taxon>
        <taxon>Paenibacillaceae</taxon>
        <taxon>Paenibacillus</taxon>
    </lineage>
</organism>
<dbReference type="EMBL" id="RZNX01000008">
    <property type="protein sequence ID" value="RUT28989.1"/>
    <property type="molecule type" value="Genomic_DNA"/>
</dbReference>
<accession>A0A433X4I3</accession>
<dbReference type="Proteomes" id="UP000272464">
    <property type="component" value="Unassembled WGS sequence"/>
</dbReference>
<dbReference type="PANTHER" id="PTHR30086:SF6">
    <property type="entry name" value="AMINO ACID EFFLUX PROTEIN YCGF-RELATED"/>
    <property type="match status" value="1"/>
</dbReference>
<comment type="subcellular location">
    <subcellularLocation>
        <location evidence="1">Cell membrane</location>
        <topology evidence="1">Multi-pass membrane protein</topology>
    </subcellularLocation>
</comment>
<keyword evidence="2" id="KW-1003">Cell membrane</keyword>
<dbReference type="RefSeq" id="WP_127200337.1">
    <property type="nucleotide sequence ID" value="NZ_RZNX01000008.1"/>
</dbReference>
<evidence type="ECO:0000256" key="5">
    <source>
        <dbReference type="ARBA" id="ARBA00023136"/>
    </source>
</evidence>
<evidence type="ECO:0000256" key="6">
    <source>
        <dbReference type="SAM" id="Phobius"/>
    </source>
</evidence>
<keyword evidence="5 6" id="KW-0472">Membrane</keyword>
<sequence length="208" mass="22790">MDIFSCLLLGLSLSAPIGPINAAQLDRGIRGGFWPAWLLGLGAVMADIVYILLVYFGVVHFVDTPFMKSFLWLFGFFVLLYIGIESLLTAQKITLQETRSAESLSKSFVAGFFMSLSNPISILFWLGIYGSILAETAATYAPKELMIFSAAVLSGVLLWDVTMASLASAFRRWLTVPLLKAISIISGLSLIGFGLYFGFEAAKVLFFR</sequence>
<dbReference type="GO" id="GO:0015171">
    <property type="term" value="F:amino acid transmembrane transporter activity"/>
    <property type="evidence" value="ECO:0007669"/>
    <property type="project" value="TreeGrafter"/>
</dbReference>
<dbReference type="Pfam" id="PF01810">
    <property type="entry name" value="LysE"/>
    <property type="match status" value="1"/>
</dbReference>
<dbReference type="InterPro" id="IPR002229">
    <property type="entry name" value="RhesusRHD"/>
</dbReference>
<feature type="transmembrane region" description="Helical" evidence="6">
    <location>
        <begin position="108"/>
        <end position="133"/>
    </location>
</feature>
<evidence type="ECO:0000256" key="1">
    <source>
        <dbReference type="ARBA" id="ARBA00004651"/>
    </source>
</evidence>
<dbReference type="PANTHER" id="PTHR30086">
    <property type="entry name" value="ARGININE EXPORTER PROTEIN ARGO"/>
    <property type="match status" value="1"/>
</dbReference>
<feature type="transmembrane region" description="Helical" evidence="6">
    <location>
        <begin position="145"/>
        <end position="166"/>
    </location>
</feature>
<evidence type="ECO:0000256" key="4">
    <source>
        <dbReference type="ARBA" id="ARBA00022989"/>
    </source>
</evidence>
<proteinExistence type="predicted"/>
<protein>
    <submittedName>
        <fullName evidence="7">Amino acid transporter</fullName>
    </submittedName>
</protein>
<dbReference type="PRINTS" id="PR00342">
    <property type="entry name" value="RHESUSRHD"/>
</dbReference>
<dbReference type="OrthoDB" id="7874789at2"/>
<evidence type="ECO:0000256" key="2">
    <source>
        <dbReference type="ARBA" id="ARBA00022475"/>
    </source>
</evidence>
<name>A0A433X4I3_9BACL</name>
<comment type="caution">
    <text evidence="7">The sequence shown here is derived from an EMBL/GenBank/DDBJ whole genome shotgun (WGS) entry which is preliminary data.</text>
</comment>
<dbReference type="AlphaFoldDB" id="A0A433X4I3"/>
<keyword evidence="3 6" id="KW-0812">Transmembrane</keyword>
<dbReference type="GO" id="GO:0005886">
    <property type="term" value="C:plasma membrane"/>
    <property type="evidence" value="ECO:0007669"/>
    <property type="project" value="UniProtKB-SubCell"/>
</dbReference>
<feature type="transmembrane region" description="Helical" evidence="6">
    <location>
        <begin position="32"/>
        <end position="58"/>
    </location>
</feature>
<evidence type="ECO:0000313" key="8">
    <source>
        <dbReference type="Proteomes" id="UP000272464"/>
    </source>
</evidence>
<keyword evidence="4 6" id="KW-1133">Transmembrane helix</keyword>
<feature type="transmembrane region" description="Helical" evidence="6">
    <location>
        <begin position="70"/>
        <end position="88"/>
    </location>
</feature>
<evidence type="ECO:0000256" key="3">
    <source>
        <dbReference type="ARBA" id="ARBA00022692"/>
    </source>
</evidence>
<evidence type="ECO:0000313" key="7">
    <source>
        <dbReference type="EMBL" id="RUT28989.1"/>
    </source>
</evidence>
<keyword evidence="8" id="KW-1185">Reference proteome</keyword>
<reference evidence="7 8" key="1">
    <citation type="submission" date="2018-12" db="EMBL/GenBank/DDBJ databases">
        <authorList>
            <person name="Sun L."/>
            <person name="Chen Z."/>
        </authorList>
    </citation>
    <scope>NUCLEOTIDE SEQUENCE [LARGE SCALE GENOMIC DNA]</scope>
    <source>
        <strain evidence="7 8">3-5-3</strain>
    </source>
</reference>